<protein>
    <submittedName>
        <fullName evidence="9">Thimet oligopeptidase</fullName>
    </submittedName>
</protein>
<keyword evidence="5 7" id="KW-0862">Zinc</keyword>
<dbReference type="GO" id="GO:0006518">
    <property type="term" value="P:peptide metabolic process"/>
    <property type="evidence" value="ECO:0007669"/>
    <property type="project" value="TreeGrafter"/>
</dbReference>
<proteinExistence type="inferred from homology"/>
<keyword evidence="2 7" id="KW-0645">Protease</keyword>
<comment type="similarity">
    <text evidence="1 7">Belongs to the peptidase M3 family.</text>
</comment>
<keyword evidence="3 7" id="KW-0479">Metal-binding</keyword>
<dbReference type="PANTHER" id="PTHR11804:SF84">
    <property type="entry name" value="SACCHAROLYSIN"/>
    <property type="match status" value="1"/>
</dbReference>
<evidence type="ECO:0000259" key="8">
    <source>
        <dbReference type="Pfam" id="PF01432"/>
    </source>
</evidence>
<evidence type="ECO:0000256" key="1">
    <source>
        <dbReference type="ARBA" id="ARBA00006040"/>
    </source>
</evidence>
<dbReference type="GO" id="GO:0006508">
    <property type="term" value="P:proteolysis"/>
    <property type="evidence" value="ECO:0007669"/>
    <property type="project" value="UniProtKB-KW"/>
</dbReference>
<dbReference type="InterPro" id="IPR024077">
    <property type="entry name" value="Neurolysin/TOP_dom2"/>
</dbReference>
<dbReference type="Gene3D" id="1.10.1370.10">
    <property type="entry name" value="Neurolysin, domain 3"/>
    <property type="match status" value="1"/>
</dbReference>
<evidence type="ECO:0000256" key="3">
    <source>
        <dbReference type="ARBA" id="ARBA00022723"/>
    </source>
</evidence>
<name>A0A1D2AHN9_ORNBR</name>
<dbReference type="GO" id="GO:0046872">
    <property type="term" value="F:metal ion binding"/>
    <property type="evidence" value="ECO:0007669"/>
    <property type="project" value="UniProtKB-UniRule"/>
</dbReference>
<dbReference type="GO" id="GO:0005758">
    <property type="term" value="C:mitochondrial intermembrane space"/>
    <property type="evidence" value="ECO:0007669"/>
    <property type="project" value="TreeGrafter"/>
</dbReference>
<evidence type="ECO:0000256" key="6">
    <source>
        <dbReference type="ARBA" id="ARBA00023049"/>
    </source>
</evidence>
<dbReference type="EMBL" id="GETE01001251">
    <property type="protein sequence ID" value="JAT78720.1"/>
    <property type="molecule type" value="Transcribed_RNA"/>
</dbReference>
<evidence type="ECO:0000256" key="7">
    <source>
        <dbReference type="RuleBase" id="RU003435"/>
    </source>
</evidence>
<evidence type="ECO:0000256" key="5">
    <source>
        <dbReference type="ARBA" id="ARBA00022833"/>
    </source>
</evidence>
<feature type="domain" description="Peptidase M3A/M3B catalytic" evidence="8">
    <location>
        <begin position="1"/>
        <end position="159"/>
    </location>
</feature>
<reference evidence="9" key="1">
    <citation type="submission" date="2016-07" db="EMBL/GenBank/DDBJ databases">
        <title>Salivary Glands transcriptome analysis on engorged females of Ornithodoros brasiliensis (Acari:Argasidae).</title>
        <authorList>
            <person name="Simons S.M."/>
            <person name="Carvalho E."/>
            <person name="Junqueira-de-Azevedo I."/>
            <person name="Ho P.L."/>
            <person name="Giovanni D."/>
            <person name="Mendonca R."/>
            <person name="Onofrio V."/>
            <person name="Landulfo G."/>
            <person name="Ramirez D."/>
            <person name="Barros-Battesti D."/>
        </authorList>
    </citation>
    <scope>NUCLEOTIDE SEQUENCE</scope>
    <source>
        <strain evidence="9">Female</strain>
        <tissue evidence="9">Salivary gland</tissue>
    </source>
</reference>
<dbReference type="AlphaFoldDB" id="A0A1D2AHN9"/>
<dbReference type="InterPro" id="IPR045090">
    <property type="entry name" value="Pept_M3A_M3B"/>
</dbReference>
<organism evidence="9">
    <name type="scientific">Ornithodoros brasiliensis</name>
    <name type="common">Mouro tick</name>
    <dbReference type="NCBI Taxonomy" id="888526"/>
    <lineage>
        <taxon>Eukaryota</taxon>
        <taxon>Metazoa</taxon>
        <taxon>Ecdysozoa</taxon>
        <taxon>Arthropoda</taxon>
        <taxon>Chelicerata</taxon>
        <taxon>Arachnida</taxon>
        <taxon>Acari</taxon>
        <taxon>Parasitiformes</taxon>
        <taxon>Ixodida</taxon>
        <taxon>Ixodoidea</taxon>
        <taxon>Argasidae</taxon>
        <taxon>Ornithodorinae</taxon>
        <taxon>Ornithodoros</taxon>
    </lineage>
</organism>
<keyword evidence="4 7" id="KW-0378">Hydrolase</keyword>
<evidence type="ECO:0000256" key="4">
    <source>
        <dbReference type="ARBA" id="ARBA00022801"/>
    </source>
</evidence>
<comment type="cofactor">
    <cofactor evidence="7">
        <name>Zn(2+)</name>
        <dbReference type="ChEBI" id="CHEBI:29105"/>
    </cofactor>
    <text evidence="7">Binds 1 zinc ion.</text>
</comment>
<evidence type="ECO:0000313" key="9">
    <source>
        <dbReference type="EMBL" id="JAT78720.1"/>
    </source>
</evidence>
<feature type="non-terminal residue" evidence="9">
    <location>
        <position position="160"/>
    </location>
</feature>
<dbReference type="GO" id="GO:0004222">
    <property type="term" value="F:metalloendopeptidase activity"/>
    <property type="evidence" value="ECO:0007669"/>
    <property type="project" value="InterPro"/>
</dbReference>
<accession>A0A1D2AHN9</accession>
<keyword evidence="6 7" id="KW-0482">Metalloprotease</keyword>
<sequence>FHEFGHTMHYICSRATLAMFAGTKVETDFLECPSQMLENWVWEAEPLTRMSGHYTTGKPLPRELLEPLVASRLAAVASSCLRLINLALLDYTIHTQPRVDTEKVFKELSEKLLQYPPQEGTNMASHFTHLAGGYDGRYYSYMWSEVFSVDLFTTRFKKEG</sequence>
<evidence type="ECO:0000256" key="2">
    <source>
        <dbReference type="ARBA" id="ARBA00022670"/>
    </source>
</evidence>
<dbReference type="Pfam" id="PF01432">
    <property type="entry name" value="Peptidase_M3"/>
    <property type="match status" value="1"/>
</dbReference>
<dbReference type="InterPro" id="IPR001567">
    <property type="entry name" value="Pept_M3A_M3B_dom"/>
</dbReference>
<feature type="non-terminal residue" evidence="9">
    <location>
        <position position="1"/>
    </location>
</feature>
<dbReference type="SUPFAM" id="SSF55486">
    <property type="entry name" value="Metalloproteases ('zincins'), catalytic domain"/>
    <property type="match status" value="1"/>
</dbReference>
<dbReference type="PANTHER" id="PTHR11804">
    <property type="entry name" value="PROTEASE M3 THIMET OLIGOPEPTIDASE-RELATED"/>
    <property type="match status" value="1"/>
</dbReference>